<name>A0ABR2VPN7_9FUNG</name>
<evidence type="ECO:0000313" key="2">
    <source>
        <dbReference type="EMBL" id="KAK9692548.1"/>
    </source>
</evidence>
<protein>
    <submittedName>
        <fullName evidence="2">Uncharacterized protein</fullName>
    </submittedName>
</protein>
<sequence length="258" mass="29928">MQAEKEQMELNDTHPPSYNSLYPRDSEEIPELKGKDDKTPINNVIASINRMSTHTPRYQDQCASLSENQKIRISAATLAKDINRLSRGQYANQRAVPSSQILIQTLSQYNQQGLASQRFTMTEGQQRNLDLARVSNLVSKMESSRLENQDWKCRSQVCEEELEEILKHLNVPEDAPLNLQRYALSGHQQRDMFIRDILGRIGKLEEFRMMDQDAEPHTVRKEQDFADLERSLDRLPPAMNDQRAICIRRHRCFVPMES</sequence>
<dbReference type="Proteomes" id="UP001479436">
    <property type="component" value="Unassembled WGS sequence"/>
</dbReference>
<keyword evidence="3" id="KW-1185">Reference proteome</keyword>
<organism evidence="2 3">
    <name type="scientific">Basidiobolus ranarum</name>
    <dbReference type="NCBI Taxonomy" id="34480"/>
    <lineage>
        <taxon>Eukaryota</taxon>
        <taxon>Fungi</taxon>
        <taxon>Fungi incertae sedis</taxon>
        <taxon>Zoopagomycota</taxon>
        <taxon>Entomophthoromycotina</taxon>
        <taxon>Basidiobolomycetes</taxon>
        <taxon>Basidiobolales</taxon>
        <taxon>Basidiobolaceae</taxon>
        <taxon>Basidiobolus</taxon>
    </lineage>
</organism>
<evidence type="ECO:0000313" key="3">
    <source>
        <dbReference type="Proteomes" id="UP001479436"/>
    </source>
</evidence>
<proteinExistence type="predicted"/>
<feature type="region of interest" description="Disordered" evidence="1">
    <location>
        <begin position="1"/>
        <end position="38"/>
    </location>
</feature>
<comment type="caution">
    <text evidence="2">The sequence shown here is derived from an EMBL/GenBank/DDBJ whole genome shotgun (WGS) entry which is preliminary data.</text>
</comment>
<gene>
    <name evidence="2" type="ORF">K7432_014282</name>
</gene>
<feature type="compositionally biased region" description="Basic and acidic residues" evidence="1">
    <location>
        <begin position="24"/>
        <end position="38"/>
    </location>
</feature>
<evidence type="ECO:0000256" key="1">
    <source>
        <dbReference type="SAM" id="MobiDB-lite"/>
    </source>
</evidence>
<feature type="compositionally biased region" description="Basic and acidic residues" evidence="1">
    <location>
        <begin position="1"/>
        <end position="12"/>
    </location>
</feature>
<dbReference type="EMBL" id="JASJQH010008458">
    <property type="protein sequence ID" value="KAK9692548.1"/>
    <property type="molecule type" value="Genomic_DNA"/>
</dbReference>
<reference evidence="2 3" key="1">
    <citation type="submission" date="2023-04" db="EMBL/GenBank/DDBJ databases">
        <title>Genome of Basidiobolus ranarum AG-B5.</title>
        <authorList>
            <person name="Stajich J.E."/>
            <person name="Carter-House D."/>
            <person name="Gryganskyi A."/>
        </authorList>
    </citation>
    <scope>NUCLEOTIDE SEQUENCE [LARGE SCALE GENOMIC DNA]</scope>
    <source>
        <strain evidence="2 3">AG-B5</strain>
    </source>
</reference>
<accession>A0ABR2VPN7</accession>